<dbReference type="GO" id="GO:0005576">
    <property type="term" value="C:extracellular region"/>
    <property type="evidence" value="ECO:0007669"/>
    <property type="project" value="TreeGrafter"/>
</dbReference>
<dbReference type="AlphaFoldDB" id="A0AAQ3R7X9"/>
<dbReference type="EMBL" id="CP138581">
    <property type="protein sequence ID" value="WPG98695.1"/>
    <property type="molecule type" value="Genomic_DNA"/>
</dbReference>
<sequence length="174" mass="18275">MQLLYLFTFAPLAVASTLGRRDANAVYDDITGIDTAVRALTAAVNAYNGGILQSQPVFDRTLAVHNSNRQGFADATASSSFSEADSKRIVDHVSNSVGISIPESAKAIEAKKPLFDDAQLSSVIESTIQLLKSDHETFSAAVGTKLTLDQAPAGLAAAGAIDGVLQELALYYAL</sequence>
<feature type="chain" id="PRO_5042911045" evidence="1">
    <location>
        <begin position="16"/>
        <end position="174"/>
    </location>
</feature>
<keyword evidence="1" id="KW-0732">Signal</keyword>
<gene>
    <name evidence="2" type="ORF">R9X50_00148900</name>
</gene>
<evidence type="ECO:0000256" key="1">
    <source>
        <dbReference type="SAM" id="SignalP"/>
    </source>
</evidence>
<reference evidence="2 3" key="1">
    <citation type="submission" date="2023-11" db="EMBL/GenBank/DDBJ databases">
        <title>An acidophilic fungus is an integral part of prey digestion in a carnivorous sundew plant.</title>
        <authorList>
            <person name="Tsai I.J."/>
        </authorList>
    </citation>
    <scope>NUCLEOTIDE SEQUENCE [LARGE SCALE GENOMIC DNA]</scope>
    <source>
        <strain evidence="2">169a</strain>
    </source>
</reference>
<accession>A0AAQ3R7X9</accession>
<feature type="signal peptide" evidence="1">
    <location>
        <begin position="1"/>
        <end position="15"/>
    </location>
</feature>
<proteinExistence type="predicted"/>
<protein>
    <submittedName>
        <fullName evidence="2">Uncharacterized protein</fullName>
    </submittedName>
</protein>
<dbReference type="InterPro" id="IPR021054">
    <property type="entry name" value="Cell_wall_mannoprotein_1"/>
</dbReference>
<dbReference type="Pfam" id="PF12296">
    <property type="entry name" value="HsbA"/>
    <property type="match status" value="1"/>
</dbReference>
<dbReference type="Proteomes" id="UP001303373">
    <property type="component" value="Chromosome 2"/>
</dbReference>
<name>A0AAQ3R7X9_9PEZI</name>
<evidence type="ECO:0000313" key="2">
    <source>
        <dbReference type="EMBL" id="WPG98695.1"/>
    </source>
</evidence>
<organism evidence="2 3">
    <name type="scientific">Acrodontium crateriforme</name>
    <dbReference type="NCBI Taxonomy" id="150365"/>
    <lineage>
        <taxon>Eukaryota</taxon>
        <taxon>Fungi</taxon>
        <taxon>Dikarya</taxon>
        <taxon>Ascomycota</taxon>
        <taxon>Pezizomycotina</taxon>
        <taxon>Dothideomycetes</taxon>
        <taxon>Dothideomycetidae</taxon>
        <taxon>Mycosphaerellales</taxon>
        <taxon>Teratosphaeriaceae</taxon>
        <taxon>Acrodontium</taxon>
    </lineage>
</organism>
<evidence type="ECO:0000313" key="3">
    <source>
        <dbReference type="Proteomes" id="UP001303373"/>
    </source>
</evidence>
<dbReference type="Gene3D" id="1.20.1280.140">
    <property type="match status" value="1"/>
</dbReference>
<dbReference type="PANTHER" id="PTHR38123">
    <property type="entry name" value="CELL WALL SERINE-THREONINE-RICH GALACTOMANNOPROTEIN MP1 (AFU_ORTHOLOGUE AFUA_4G03240)"/>
    <property type="match status" value="1"/>
</dbReference>
<dbReference type="PANTHER" id="PTHR38123:SF5">
    <property type="entry name" value="CELL WALL GALACTOMANNOPROTEIN"/>
    <property type="match status" value="1"/>
</dbReference>
<keyword evidence="3" id="KW-1185">Reference proteome</keyword>